<dbReference type="GO" id="GO:0005737">
    <property type="term" value="C:cytoplasm"/>
    <property type="evidence" value="ECO:0007669"/>
    <property type="project" value="UniProtKB-SubCell"/>
</dbReference>
<keyword evidence="3" id="KW-0996">Nickel insertion</keyword>
<dbReference type="Proteomes" id="UP001428774">
    <property type="component" value="Unassembled WGS sequence"/>
</dbReference>
<keyword evidence="2 3" id="KW-0143">Chaperone</keyword>
<evidence type="ECO:0000313" key="5">
    <source>
        <dbReference type="Proteomes" id="UP001428774"/>
    </source>
</evidence>
<comment type="similarity">
    <text evidence="1 3">Belongs to the UreD family.</text>
</comment>
<gene>
    <name evidence="3" type="primary">ureD</name>
    <name evidence="4" type="ORF">ABFB10_06425</name>
</gene>
<evidence type="ECO:0000256" key="2">
    <source>
        <dbReference type="ARBA" id="ARBA00023186"/>
    </source>
</evidence>
<sequence>MTRHMREEPAGTEGRVVPVQPRAEGHLSLATKARGETSAIDRLRAQGAMKALFPRRADRGVEAIVINTSGGLTGGDRLTVEARAGAGSSLCLTTQAAERAYRAASGVARVETVLAAEAGAEMLWLPQELILFEGARLERRLRVALAPDARFLLVEPVIFGRAAMGEVLRDVRFRDRIEIFRAGLPLYADGLFLRGDVAAQMARPALGGGAGAMAQVVYAAPDAGAQLAPVRALLPASGGASLPGPDLLVVRLLAGDGHALRSTLLPILGPAQPGPASDVVETVTR</sequence>
<name>A0AAW9SQ76_9RHOB</name>
<dbReference type="GO" id="GO:0016151">
    <property type="term" value="F:nickel cation binding"/>
    <property type="evidence" value="ECO:0007669"/>
    <property type="project" value="UniProtKB-UniRule"/>
</dbReference>
<evidence type="ECO:0000256" key="1">
    <source>
        <dbReference type="ARBA" id="ARBA00007177"/>
    </source>
</evidence>
<keyword evidence="5" id="KW-1185">Reference proteome</keyword>
<reference evidence="4 5" key="1">
    <citation type="submission" date="2024-05" db="EMBL/GenBank/DDBJ databases">
        <title>Genome sequence of Ponticoccus litoralis KCCM 90028.</title>
        <authorList>
            <person name="Kim J.M."/>
            <person name="Lee J.K."/>
            <person name="Choi B.J."/>
            <person name="Bayburt H."/>
            <person name="Baek J.H."/>
            <person name="Jeon C.O."/>
        </authorList>
    </citation>
    <scope>NUCLEOTIDE SEQUENCE [LARGE SCALE GENOMIC DNA]</scope>
    <source>
        <strain evidence="4 5">KCCM 90028</strain>
    </source>
</reference>
<dbReference type="HAMAP" id="MF_01384">
    <property type="entry name" value="UreD"/>
    <property type="match status" value="1"/>
</dbReference>
<proteinExistence type="inferred from homology"/>
<protein>
    <recommendedName>
        <fullName evidence="3">Urease accessory protein UreD</fullName>
    </recommendedName>
</protein>
<dbReference type="RefSeq" id="WP_347165872.1">
    <property type="nucleotide sequence ID" value="NZ_JBDNCH010000002.1"/>
</dbReference>
<dbReference type="AlphaFoldDB" id="A0AAW9SQ76"/>
<evidence type="ECO:0000256" key="3">
    <source>
        <dbReference type="HAMAP-Rule" id="MF_01384"/>
    </source>
</evidence>
<comment type="subcellular location">
    <subcellularLocation>
        <location evidence="3">Cytoplasm</location>
    </subcellularLocation>
</comment>
<keyword evidence="3" id="KW-0963">Cytoplasm</keyword>
<dbReference type="EMBL" id="JBDNCH010000002">
    <property type="protein sequence ID" value="MEN9060723.1"/>
    <property type="molecule type" value="Genomic_DNA"/>
</dbReference>
<dbReference type="Pfam" id="PF01774">
    <property type="entry name" value="UreD"/>
    <property type="match status" value="1"/>
</dbReference>
<comment type="function">
    <text evidence="3">Required for maturation of urease via the functional incorporation of the urease nickel metallocenter.</text>
</comment>
<organism evidence="4 5">
    <name type="scientific">Ponticoccus litoralis</name>
    <dbReference type="NCBI Taxonomy" id="422297"/>
    <lineage>
        <taxon>Bacteria</taxon>
        <taxon>Pseudomonadati</taxon>
        <taxon>Pseudomonadota</taxon>
        <taxon>Alphaproteobacteria</taxon>
        <taxon>Rhodobacterales</taxon>
        <taxon>Roseobacteraceae</taxon>
        <taxon>Ponticoccus</taxon>
    </lineage>
</organism>
<accession>A0AAW9SQ76</accession>
<comment type="subunit">
    <text evidence="3">UreD, UreF and UreG form a complex that acts as a GTP-hydrolysis-dependent molecular chaperone, activating the urease apoprotein by helping to assemble the nickel containing metallocenter of UreC. The UreE protein probably delivers the nickel.</text>
</comment>
<dbReference type="InterPro" id="IPR002669">
    <property type="entry name" value="UreD"/>
</dbReference>
<comment type="caution">
    <text evidence="4">The sequence shown here is derived from an EMBL/GenBank/DDBJ whole genome shotgun (WGS) entry which is preliminary data.</text>
</comment>
<dbReference type="PANTHER" id="PTHR33643">
    <property type="entry name" value="UREASE ACCESSORY PROTEIN D"/>
    <property type="match status" value="1"/>
</dbReference>
<evidence type="ECO:0000313" key="4">
    <source>
        <dbReference type="EMBL" id="MEN9060723.1"/>
    </source>
</evidence>
<dbReference type="PANTHER" id="PTHR33643:SF1">
    <property type="entry name" value="UREASE ACCESSORY PROTEIN D"/>
    <property type="match status" value="1"/>
</dbReference>